<gene>
    <name evidence="1" type="ORF">JOD17_002359</name>
</gene>
<organism evidence="1 2">
    <name type="scientific">Geomicrobium sediminis</name>
    <dbReference type="NCBI Taxonomy" id="1347788"/>
    <lineage>
        <taxon>Bacteria</taxon>
        <taxon>Bacillati</taxon>
        <taxon>Bacillota</taxon>
        <taxon>Bacilli</taxon>
        <taxon>Bacillales</taxon>
        <taxon>Geomicrobium</taxon>
    </lineage>
</organism>
<proteinExistence type="predicted"/>
<reference evidence="1 2" key="1">
    <citation type="submission" date="2021-01" db="EMBL/GenBank/DDBJ databases">
        <title>Genomic Encyclopedia of Type Strains, Phase IV (KMG-IV): sequencing the most valuable type-strain genomes for metagenomic binning, comparative biology and taxonomic classification.</title>
        <authorList>
            <person name="Goeker M."/>
        </authorList>
    </citation>
    <scope>NUCLEOTIDE SEQUENCE [LARGE SCALE GENOMIC DNA]</scope>
    <source>
        <strain evidence="1 2">DSM 25540</strain>
    </source>
</reference>
<protein>
    <submittedName>
        <fullName evidence="1">Uncharacterized protein</fullName>
    </submittedName>
</protein>
<keyword evidence="2" id="KW-1185">Reference proteome</keyword>
<accession>A0ABS2PDX2</accession>
<sequence>MDTTPFVLKETISETVGQKGVDECVRLQLPVPSLLLLAGLHL</sequence>
<evidence type="ECO:0000313" key="2">
    <source>
        <dbReference type="Proteomes" id="UP000741863"/>
    </source>
</evidence>
<name>A0ABS2PDX2_9BACL</name>
<dbReference type="Proteomes" id="UP000741863">
    <property type="component" value="Unassembled WGS sequence"/>
</dbReference>
<comment type="caution">
    <text evidence="1">The sequence shown here is derived from an EMBL/GenBank/DDBJ whole genome shotgun (WGS) entry which is preliminary data.</text>
</comment>
<dbReference type="EMBL" id="JAFBEC010000006">
    <property type="protein sequence ID" value="MBM7633265.1"/>
    <property type="molecule type" value="Genomic_DNA"/>
</dbReference>
<evidence type="ECO:0000313" key="1">
    <source>
        <dbReference type="EMBL" id="MBM7633265.1"/>
    </source>
</evidence>